<dbReference type="CDD" id="cd04903">
    <property type="entry name" value="ACT_LSD"/>
    <property type="match status" value="1"/>
</dbReference>
<dbReference type="Gene3D" id="3.30.70.260">
    <property type="match status" value="1"/>
</dbReference>
<dbReference type="Pfam" id="PF22629">
    <property type="entry name" value="ACT_AHAS_ss"/>
    <property type="match status" value="1"/>
</dbReference>
<comment type="similarity">
    <text evidence="3 11 12">Belongs to the iron-sulfur dependent L-serine dehydratase family.</text>
</comment>
<evidence type="ECO:0000256" key="1">
    <source>
        <dbReference type="ARBA" id="ARBA00001966"/>
    </source>
</evidence>
<keyword evidence="4 11" id="KW-0312">Gluconeogenesis</keyword>
<dbReference type="PIRSF" id="PIRSF036692">
    <property type="entry name" value="SDH_B"/>
    <property type="match status" value="1"/>
</dbReference>
<evidence type="ECO:0000259" key="13">
    <source>
        <dbReference type="PROSITE" id="PS51671"/>
    </source>
</evidence>
<gene>
    <name evidence="14" type="primary">sdaAB</name>
    <name evidence="14" type="ORF">DWV06_01835</name>
</gene>
<evidence type="ECO:0000256" key="9">
    <source>
        <dbReference type="ARBA" id="ARBA00023239"/>
    </source>
</evidence>
<dbReference type="InterPro" id="IPR045865">
    <property type="entry name" value="ACT-like_dom_sf"/>
</dbReference>
<dbReference type="GO" id="GO:0003941">
    <property type="term" value="F:L-serine ammonia-lyase activity"/>
    <property type="evidence" value="ECO:0007669"/>
    <property type="project" value="UniProtKB-UniRule"/>
</dbReference>
<dbReference type="Gene3D" id="3.30.1330.90">
    <property type="entry name" value="D-3-phosphoglycerate dehydrogenase, domain 3"/>
    <property type="match status" value="1"/>
</dbReference>
<dbReference type="PANTHER" id="PTHR30182:SF12">
    <property type="entry name" value="L-SERINE DEHYDRATASE, BETA CHAIN-RELATED"/>
    <property type="match status" value="1"/>
</dbReference>
<reference evidence="14 15" key="1">
    <citation type="submission" date="2018-07" db="EMBL/GenBank/DDBJ databases">
        <title>Anaerosacharophilus polymeroproducens gen. nov. sp. nov., an anaerobic bacterium isolated from salt field.</title>
        <authorList>
            <person name="Kim W."/>
            <person name="Yang S.-H."/>
            <person name="Oh J."/>
            <person name="Lee J.-H."/>
            <person name="Kwon K.K."/>
        </authorList>
    </citation>
    <scope>NUCLEOTIDE SEQUENCE [LARGE SCALE GENOMIC DNA]</scope>
    <source>
        <strain evidence="14 15">MCWD5</strain>
    </source>
</reference>
<keyword evidence="9 11" id="KW-0456">Lyase</keyword>
<keyword evidence="6 11" id="KW-0479">Metal-binding</keyword>
<accession>A0A371AZR8</accession>
<dbReference type="InterPro" id="IPR054480">
    <property type="entry name" value="AHAS_small-like_ACT"/>
</dbReference>
<keyword evidence="7 11" id="KW-0408">Iron</keyword>
<dbReference type="UniPathway" id="UPA00138"/>
<protein>
    <recommendedName>
        <fullName evidence="11">L-serine deaminase</fullName>
    </recommendedName>
</protein>
<name>A0A371AZR8_9FIRM</name>
<sequence>MDIFDIIGPVMIGPSSSHTAGAVRIGRIAYKLLNELPIRAEIGLCGSFAQTYKGHGTDKALLAGIMNMHTDDIRIRNAQEVAKSMGIQYHLYTTQIKGAHPNTVEIYLVGKSGNECRMQGASVGGGNIEIRSVNGMEVEFKAQQNTLLVLHRDVKGTIAAVSNSVAASGMNIGNFQLCRPKKGHEGLMTIEVDGDVKEEDVIKLKSLPNVINVVLVRAL</sequence>
<dbReference type="AlphaFoldDB" id="A0A371AZR8"/>
<dbReference type="GO" id="GO:0051539">
    <property type="term" value="F:4 iron, 4 sulfur cluster binding"/>
    <property type="evidence" value="ECO:0007669"/>
    <property type="project" value="UniProtKB-UniRule"/>
</dbReference>
<dbReference type="InterPro" id="IPR002912">
    <property type="entry name" value="ACT_dom"/>
</dbReference>
<dbReference type="PANTHER" id="PTHR30182">
    <property type="entry name" value="L-SERINE DEHYDRATASE"/>
    <property type="match status" value="1"/>
</dbReference>
<keyword evidence="5 11" id="KW-0004">4Fe-4S</keyword>
<dbReference type="InterPro" id="IPR005131">
    <property type="entry name" value="Ser_deHydtase_bsu"/>
</dbReference>
<comment type="cofactor">
    <cofactor evidence="1 12">
        <name>[4Fe-4S] cluster</name>
        <dbReference type="ChEBI" id="CHEBI:49883"/>
    </cofactor>
</comment>
<evidence type="ECO:0000256" key="11">
    <source>
        <dbReference type="PIRNR" id="PIRNR036692"/>
    </source>
</evidence>
<dbReference type="RefSeq" id="WP_115480476.1">
    <property type="nucleotide sequence ID" value="NZ_QRCT01000009.1"/>
</dbReference>
<comment type="pathway">
    <text evidence="2 11">Carbohydrate biosynthesis; gluconeogenesis.</text>
</comment>
<proteinExistence type="inferred from homology"/>
<evidence type="ECO:0000256" key="7">
    <source>
        <dbReference type="ARBA" id="ARBA00023004"/>
    </source>
</evidence>
<evidence type="ECO:0000256" key="5">
    <source>
        <dbReference type="ARBA" id="ARBA00022485"/>
    </source>
</evidence>
<comment type="caution">
    <text evidence="14">The sequence shown here is derived from an EMBL/GenBank/DDBJ whole genome shotgun (WGS) entry which is preliminary data.</text>
</comment>
<dbReference type="NCBIfam" id="TIGR00719">
    <property type="entry name" value="sda_beta"/>
    <property type="match status" value="1"/>
</dbReference>
<dbReference type="InterPro" id="IPR004643">
    <property type="entry name" value="Fe-S_L-Ser_bsu"/>
</dbReference>
<evidence type="ECO:0000313" key="14">
    <source>
        <dbReference type="EMBL" id="RDU24992.1"/>
    </source>
</evidence>
<dbReference type="SUPFAM" id="SSF55021">
    <property type="entry name" value="ACT-like"/>
    <property type="match status" value="1"/>
</dbReference>
<evidence type="ECO:0000256" key="2">
    <source>
        <dbReference type="ARBA" id="ARBA00004742"/>
    </source>
</evidence>
<dbReference type="InterPro" id="IPR051318">
    <property type="entry name" value="Fe-S_L-Ser"/>
</dbReference>
<evidence type="ECO:0000313" key="15">
    <source>
        <dbReference type="Proteomes" id="UP000255036"/>
    </source>
</evidence>
<dbReference type="Proteomes" id="UP000255036">
    <property type="component" value="Unassembled WGS sequence"/>
</dbReference>
<evidence type="ECO:0000256" key="10">
    <source>
        <dbReference type="ARBA" id="ARBA00049406"/>
    </source>
</evidence>
<dbReference type="EMBL" id="QRCT01000009">
    <property type="protein sequence ID" value="RDU24992.1"/>
    <property type="molecule type" value="Genomic_DNA"/>
</dbReference>
<comment type="catalytic activity">
    <reaction evidence="10 11 12">
        <text>L-serine = pyruvate + NH4(+)</text>
        <dbReference type="Rhea" id="RHEA:19169"/>
        <dbReference type="ChEBI" id="CHEBI:15361"/>
        <dbReference type="ChEBI" id="CHEBI:28938"/>
        <dbReference type="ChEBI" id="CHEBI:33384"/>
        <dbReference type="EC" id="4.3.1.17"/>
    </reaction>
</comment>
<evidence type="ECO:0000256" key="6">
    <source>
        <dbReference type="ARBA" id="ARBA00022723"/>
    </source>
</evidence>
<evidence type="ECO:0000256" key="12">
    <source>
        <dbReference type="RuleBase" id="RU366059"/>
    </source>
</evidence>
<dbReference type="GO" id="GO:0046872">
    <property type="term" value="F:metal ion binding"/>
    <property type="evidence" value="ECO:0007669"/>
    <property type="project" value="UniProtKB-UniRule"/>
</dbReference>
<evidence type="ECO:0000256" key="8">
    <source>
        <dbReference type="ARBA" id="ARBA00023014"/>
    </source>
</evidence>
<dbReference type="GO" id="GO:0006094">
    <property type="term" value="P:gluconeogenesis"/>
    <property type="evidence" value="ECO:0007669"/>
    <property type="project" value="UniProtKB-UniRule"/>
</dbReference>
<evidence type="ECO:0000256" key="3">
    <source>
        <dbReference type="ARBA" id="ARBA00008636"/>
    </source>
</evidence>
<dbReference type="OrthoDB" id="9813137at2"/>
<evidence type="ECO:0000256" key="4">
    <source>
        <dbReference type="ARBA" id="ARBA00022432"/>
    </source>
</evidence>
<keyword evidence="15" id="KW-1185">Reference proteome</keyword>
<keyword evidence="8 11" id="KW-0411">Iron-sulfur</keyword>
<dbReference type="PROSITE" id="PS51671">
    <property type="entry name" value="ACT"/>
    <property type="match status" value="1"/>
</dbReference>
<dbReference type="SUPFAM" id="SSF143548">
    <property type="entry name" value="Serine metabolism enzymes domain"/>
    <property type="match status" value="1"/>
</dbReference>
<feature type="domain" description="ACT" evidence="13">
    <location>
        <begin position="146"/>
        <end position="219"/>
    </location>
</feature>
<dbReference type="Pfam" id="PF03315">
    <property type="entry name" value="SDH_beta"/>
    <property type="match status" value="1"/>
</dbReference>
<dbReference type="InterPro" id="IPR029009">
    <property type="entry name" value="ASB_dom_sf"/>
</dbReference>
<organism evidence="14 15">
    <name type="scientific">Anaerosacchariphilus polymeriproducens</name>
    <dbReference type="NCBI Taxonomy" id="1812858"/>
    <lineage>
        <taxon>Bacteria</taxon>
        <taxon>Bacillati</taxon>
        <taxon>Bacillota</taxon>
        <taxon>Clostridia</taxon>
        <taxon>Lachnospirales</taxon>
        <taxon>Lachnospiraceae</taxon>
        <taxon>Anaerosacchariphilus</taxon>
    </lineage>
</organism>